<evidence type="ECO:0000256" key="4">
    <source>
        <dbReference type="ARBA" id="ARBA00022692"/>
    </source>
</evidence>
<keyword evidence="5" id="KW-0677">Repeat</keyword>
<evidence type="ECO:0000256" key="6">
    <source>
        <dbReference type="ARBA" id="ARBA00022989"/>
    </source>
</evidence>
<dbReference type="Proteomes" id="UP001479436">
    <property type="component" value="Unassembled WGS sequence"/>
</dbReference>
<evidence type="ECO:0000256" key="3">
    <source>
        <dbReference type="ARBA" id="ARBA00022448"/>
    </source>
</evidence>
<evidence type="ECO:0000313" key="12">
    <source>
        <dbReference type="Proteomes" id="UP001479436"/>
    </source>
</evidence>
<comment type="subcellular location">
    <subcellularLocation>
        <location evidence="1">Mitochondrion membrane</location>
        <topology evidence="1">Multi-pass membrane protein</topology>
    </subcellularLocation>
</comment>
<dbReference type="SUPFAM" id="SSF103506">
    <property type="entry name" value="Mitochondrial carrier"/>
    <property type="match status" value="1"/>
</dbReference>
<keyword evidence="3 10" id="KW-0813">Transport</keyword>
<protein>
    <submittedName>
        <fullName evidence="11">Uncharacterized protein</fullName>
    </submittedName>
</protein>
<dbReference type="PANTHER" id="PTHR45624:SF45">
    <property type="entry name" value="MITOCHONDRIAL CARRIER"/>
    <property type="match status" value="1"/>
</dbReference>
<name>A0ABR2WZM3_9FUNG</name>
<evidence type="ECO:0000256" key="8">
    <source>
        <dbReference type="ARBA" id="ARBA00023136"/>
    </source>
</evidence>
<dbReference type="Pfam" id="PF00153">
    <property type="entry name" value="Mito_carr"/>
    <property type="match status" value="3"/>
</dbReference>
<comment type="caution">
    <text evidence="11">The sequence shown here is derived from an EMBL/GenBank/DDBJ whole genome shotgun (WGS) entry which is preliminary data.</text>
</comment>
<dbReference type="InterPro" id="IPR050567">
    <property type="entry name" value="Mitochondrial_Carrier"/>
</dbReference>
<dbReference type="PROSITE" id="PS50920">
    <property type="entry name" value="SOLCAR"/>
    <property type="match status" value="3"/>
</dbReference>
<feature type="repeat" description="Solcar" evidence="9">
    <location>
        <begin position="12"/>
        <end position="98"/>
    </location>
</feature>
<feature type="repeat" description="Solcar" evidence="9">
    <location>
        <begin position="213"/>
        <end position="281"/>
    </location>
</feature>
<evidence type="ECO:0000256" key="2">
    <source>
        <dbReference type="ARBA" id="ARBA00006375"/>
    </source>
</evidence>
<keyword evidence="7" id="KW-0496">Mitochondrion</keyword>
<comment type="similarity">
    <text evidence="2 10">Belongs to the mitochondrial carrier (TC 2.A.29) family.</text>
</comment>
<proteinExistence type="inferred from homology"/>
<evidence type="ECO:0000256" key="1">
    <source>
        <dbReference type="ARBA" id="ARBA00004225"/>
    </source>
</evidence>
<evidence type="ECO:0000256" key="10">
    <source>
        <dbReference type="RuleBase" id="RU000488"/>
    </source>
</evidence>
<dbReference type="InterPro" id="IPR018108">
    <property type="entry name" value="MCP_transmembrane"/>
</dbReference>
<keyword evidence="12" id="KW-1185">Reference proteome</keyword>
<dbReference type="PRINTS" id="PR00926">
    <property type="entry name" value="MITOCARRIER"/>
</dbReference>
<dbReference type="PANTHER" id="PTHR45624">
    <property type="entry name" value="MITOCHONDRIAL BASIC AMINO ACIDS TRANSPORTER-RELATED"/>
    <property type="match status" value="1"/>
</dbReference>
<evidence type="ECO:0000313" key="11">
    <source>
        <dbReference type="EMBL" id="KAK9766915.1"/>
    </source>
</evidence>
<keyword evidence="4 9" id="KW-0812">Transmembrane</keyword>
<dbReference type="EMBL" id="JASJQH010000113">
    <property type="protein sequence ID" value="KAK9766915.1"/>
    <property type="molecule type" value="Genomic_DNA"/>
</dbReference>
<organism evidence="11 12">
    <name type="scientific">Basidiobolus ranarum</name>
    <dbReference type="NCBI Taxonomy" id="34480"/>
    <lineage>
        <taxon>Eukaryota</taxon>
        <taxon>Fungi</taxon>
        <taxon>Fungi incertae sedis</taxon>
        <taxon>Zoopagomycota</taxon>
        <taxon>Entomophthoromycotina</taxon>
        <taxon>Basidiobolomycetes</taxon>
        <taxon>Basidiobolales</taxon>
        <taxon>Basidiobolaceae</taxon>
        <taxon>Basidiobolus</taxon>
    </lineage>
</organism>
<reference evidence="11 12" key="1">
    <citation type="submission" date="2023-04" db="EMBL/GenBank/DDBJ databases">
        <title>Genome of Basidiobolus ranarum AG-B5.</title>
        <authorList>
            <person name="Stajich J.E."/>
            <person name="Carter-House D."/>
            <person name="Gryganskyi A."/>
        </authorList>
    </citation>
    <scope>NUCLEOTIDE SEQUENCE [LARGE SCALE GENOMIC DNA]</scope>
    <source>
        <strain evidence="11 12">AG-B5</strain>
    </source>
</reference>
<keyword evidence="8 9" id="KW-0472">Membrane</keyword>
<gene>
    <name evidence="11" type="ORF">K7432_003632</name>
</gene>
<dbReference type="InterPro" id="IPR023395">
    <property type="entry name" value="MCP_dom_sf"/>
</dbReference>
<keyword evidence="6" id="KW-1133">Transmembrane helix</keyword>
<evidence type="ECO:0000256" key="9">
    <source>
        <dbReference type="PROSITE-ProRule" id="PRU00282"/>
    </source>
</evidence>
<sequence length="281" mass="30282">MTNKQVGKVQLVEGWKDFLAGSFGGMAQVLIGHPLDTIKTRLQIEGASSRFKGPLDCLVQTVRHEGFLGLYKGMASPLVGISAVNALLFAAYSRLKTVQLTNPEDTLTIGQIAIAGAGAGAINSILASPVELLKIRLQGQYHGKGDSKRLYSGPIDCAQKLIKEGGLRNGLFRGFWITVLREIPAYAGFYAGFETAKRALTPASGNVNELPVWKLMIAGSCGGVSYWCVSYPLDVIKSKAQNSNSLLRKDYVISIGKDIYREGGLGALFRGFTPTGMFKFV</sequence>
<dbReference type="InterPro" id="IPR002067">
    <property type="entry name" value="MCP"/>
</dbReference>
<dbReference type="Gene3D" id="1.50.40.10">
    <property type="entry name" value="Mitochondrial carrier domain"/>
    <property type="match status" value="1"/>
</dbReference>
<feature type="repeat" description="Solcar" evidence="9">
    <location>
        <begin position="107"/>
        <end position="199"/>
    </location>
</feature>
<accession>A0ABR2WZM3</accession>
<evidence type="ECO:0000256" key="7">
    <source>
        <dbReference type="ARBA" id="ARBA00023128"/>
    </source>
</evidence>
<evidence type="ECO:0000256" key="5">
    <source>
        <dbReference type="ARBA" id="ARBA00022737"/>
    </source>
</evidence>